<gene>
    <name evidence="1" type="ORF">UT64_C0019G0012</name>
</gene>
<evidence type="ECO:0000313" key="2">
    <source>
        <dbReference type="Proteomes" id="UP000034137"/>
    </source>
</evidence>
<protein>
    <submittedName>
        <fullName evidence="1">Uncharacterized protein</fullName>
    </submittedName>
</protein>
<organism evidence="1 2">
    <name type="scientific">Candidatus Falkowbacteria bacterium GW2011_GWF2_39_8</name>
    <dbReference type="NCBI Taxonomy" id="1618642"/>
    <lineage>
        <taxon>Bacteria</taxon>
        <taxon>Candidatus Falkowiibacteriota</taxon>
    </lineage>
</organism>
<dbReference type="EMBL" id="LBXO01000019">
    <property type="protein sequence ID" value="KKR32906.1"/>
    <property type="molecule type" value="Genomic_DNA"/>
</dbReference>
<dbReference type="AlphaFoldDB" id="A0A0G0Q6C9"/>
<proteinExistence type="predicted"/>
<dbReference type="Proteomes" id="UP000034137">
    <property type="component" value="Unassembled WGS sequence"/>
</dbReference>
<reference evidence="1 2" key="1">
    <citation type="journal article" date="2015" name="Nature">
        <title>rRNA introns, odd ribosomes, and small enigmatic genomes across a large radiation of phyla.</title>
        <authorList>
            <person name="Brown C.T."/>
            <person name="Hug L.A."/>
            <person name="Thomas B.C."/>
            <person name="Sharon I."/>
            <person name="Castelle C.J."/>
            <person name="Singh A."/>
            <person name="Wilkins M.J."/>
            <person name="Williams K.H."/>
            <person name="Banfield J.F."/>
        </authorList>
    </citation>
    <scope>NUCLEOTIDE SEQUENCE [LARGE SCALE GENOMIC DNA]</scope>
</reference>
<sequence length="39" mass="4795">MNIENQPETFTPWDEFNPLEYAEQNYGQMLPEDENLKYR</sequence>
<evidence type="ECO:0000313" key="1">
    <source>
        <dbReference type="EMBL" id="KKR32906.1"/>
    </source>
</evidence>
<comment type="caution">
    <text evidence="1">The sequence shown here is derived from an EMBL/GenBank/DDBJ whole genome shotgun (WGS) entry which is preliminary data.</text>
</comment>
<accession>A0A0G0Q6C9</accession>
<name>A0A0G0Q6C9_9BACT</name>